<reference evidence="6 7" key="1">
    <citation type="submission" date="2020-10" db="EMBL/GenBank/DDBJ databases">
        <title>Janibacter indicus TT2 genome sequence.</title>
        <authorList>
            <person name="Lee K."/>
            <person name="Ganzorig M."/>
        </authorList>
    </citation>
    <scope>NUCLEOTIDE SEQUENCE [LARGE SCALE GENOMIC DNA]</scope>
    <source>
        <strain evidence="6 7">TT2</strain>
    </source>
</reference>
<dbReference type="RefSeq" id="WP_192912055.1">
    <property type="nucleotide sequence ID" value="NZ_CP062789.1"/>
</dbReference>
<dbReference type="InterPro" id="IPR006439">
    <property type="entry name" value="HAD-SF_hydro_IA"/>
</dbReference>
<dbReference type="Pfam" id="PF13419">
    <property type="entry name" value="HAD_2"/>
    <property type="match status" value="1"/>
</dbReference>
<dbReference type="GO" id="GO:0046872">
    <property type="term" value="F:metal ion binding"/>
    <property type="evidence" value="ECO:0007669"/>
    <property type="project" value="UniProtKB-KW"/>
</dbReference>
<dbReference type="InterPro" id="IPR041492">
    <property type="entry name" value="HAD_2"/>
</dbReference>
<dbReference type="GO" id="GO:0003824">
    <property type="term" value="F:catalytic activity"/>
    <property type="evidence" value="ECO:0007669"/>
    <property type="project" value="UniProtKB-ARBA"/>
</dbReference>
<keyword evidence="4" id="KW-0460">Magnesium</keyword>
<evidence type="ECO:0000313" key="6">
    <source>
        <dbReference type="EMBL" id="QOK24240.1"/>
    </source>
</evidence>
<keyword evidence="5" id="KW-0119">Carbohydrate metabolism</keyword>
<evidence type="ECO:0000256" key="5">
    <source>
        <dbReference type="ARBA" id="ARBA00023277"/>
    </source>
</evidence>
<accession>A0A7L9J661</accession>
<gene>
    <name evidence="6" type="ORF">IGS73_07800</name>
</gene>
<dbReference type="NCBIfam" id="TIGR01509">
    <property type="entry name" value="HAD-SF-IA-v3"/>
    <property type="match status" value="1"/>
</dbReference>
<evidence type="ECO:0000313" key="7">
    <source>
        <dbReference type="Proteomes" id="UP000593998"/>
    </source>
</evidence>
<dbReference type="SFLD" id="SFLDS00003">
    <property type="entry name" value="Haloacid_Dehalogenase"/>
    <property type="match status" value="1"/>
</dbReference>
<dbReference type="Proteomes" id="UP000593998">
    <property type="component" value="Chromosome"/>
</dbReference>
<dbReference type="SFLD" id="SFLDG01129">
    <property type="entry name" value="C1.5:_HAD__Beta-PGM__Phosphata"/>
    <property type="match status" value="1"/>
</dbReference>
<organism evidence="6 7">
    <name type="scientific">Janibacter indicus</name>
    <dbReference type="NCBI Taxonomy" id="857417"/>
    <lineage>
        <taxon>Bacteria</taxon>
        <taxon>Bacillati</taxon>
        <taxon>Actinomycetota</taxon>
        <taxon>Actinomycetes</taxon>
        <taxon>Micrococcales</taxon>
        <taxon>Intrasporangiaceae</taxon>
        <taxon>Janibacter</taxon>
    </lineage>
</organism>
<evidence type="ECO:0000256" key="3">
    <source>
        <dbReference type="ARBA" id="ARBA00022723"/>
    </source>
</evidence>
<dbReference type="CDD" id="cd07505">
    <property type="entry name" value="HAD_BPGM-like"/>
    <property type="match status" value="1"/>
</dbReference>
<dbReference type="EMBL" id="CP062789">
    <property type="protein sequence ID" value="QOK24240.1"/>
    <property type="molecule type" value="Genomic_DNA"/>
</dbReference>
<proteinExistence type="inferred from homology"/>
<comment type="cofactor">
    <cofactor evidence="1">
        <name>Mg(2+)</name>
        <dbReference type="ChEBI" id="CHEBI:18420"/>
    </cofactor>
</comment>
<dbReference type="SUPFAM" id="SSF56784">
    <property type="entry name" value="HAD-like"/>
    <property type="match status" value="1"/>
</dbReference>
<evidence type="ECO:0000256" key="1">
    <source>
        <dbReference type="ARBA" id="ARBA00001946"/>
    </source>
</evidence>
<protein>
    <submittedName>
        <fullName evidence="6">HAD family phosphatase</fullName>
    </submittedName>
</protein>
<keyword evidence="3" id="KW-0479">Metal-binding</keyword>
<sequence>MPTTDPSHPSVEKLINDWSRRTNRAVIFDFNGTLSDDESILLNSFTDLFHKYLGWQMTPEEYTERLLGHSDREIVEIAVRTHGGGDSVLVDELLARHGDRYKQLVAERSPITDSAAELVAHLARLEVPMAIVTGAQRDDVLAVLNNCSTGEHIDLFVTVEDVEHGKPDPEGFLKGAALLGVEPQDVLVFEDSVPGIQGALAAGMRCVAVTGDNPRPHVLAQGVATTHRLSADLLDV</sequence>
<evidence type="ECO:0000256" key="2">
    <source>
        <dbReference type="ARBA" id="ARBA00006171"/>
    </source>
</evidence>
<name>A0A7L9J661_9MICO</name>
<dbReference type="InterPro" id="IPR036412">
    <property type="entry name" value="HAD-like_sf"/>
</dbReference>
<dbReference type="InterPro" id="IPR051600">
    <property type="entry name" value="Beta-PGM-like"/>
</dbReference>
<dbReference type="Gene3D" id="1.10.150.240">
    <property type="entry name" value="Putative phosphatase, domain 2"/>
    <property type="match status" value="1"/>
</dbReference>
<dbReference type="InterPro" id="IPR023198">
    <property type="entry name" value="PGP-like_dom2"/>
</dbReference>
<dbReference type="PANTHER" id="PTHR46193:SF18">
    <property type="entry name" value="HEXITOL PHOSPHATASE B"/>
    <property type="match status" value="1"/>
</dbReference>
<dbReference type="Gene3D" id="3.40.50.1000">
    <property type="entry name" value="HAD superfamily/HAD-like"/>
    <property type="match status" value="1"/>
</dbReference>
<comment type="similarity">
    <text evidence="2">Belongs to the HAD-like hydrolase superfamily. CbbY/CbbZ/Gph/YieH family.</text>
</comment>
<dbReference type="PANTHER" id="PTHR46193">
    <property type="entry name" value="6-PHOSPHOGLUCONATE PHOSPHATASE"/>
    <property type="match status" value="1"/>
</dbReference>
<dbReference type="AlphaFoldDB" id="A0A7L9J661"/>
<evidence type="ECO:0000256" key="4">
    <source>
        <dbReference type="ARBA" id="ARBA00022842"/>
    </source>
</evidence>
<dbReference type="InterPro" id="IPR023214">
    <property type="entry name" value="HAD_sf"/>
</dbReference>